<evidence type="ECO:0000313" key="2">
    <source>
        <dbReference type="EMBL" id="EMD83069.1"/>
    </source>
</evidence>
<dbReference type="AlphaFoldDB" id="M2T958"/>
<dbReference type="Gene3D" id="1.10.10.60">
    <property type="entry name" value="Homeodomain-like"/>
    <property type="match status" value="1"/>
</dbReference>
<dbReference type="OrthoDB" id="7282816at2"/>
<evidence type="ECO:0000256" key="1">
    <source>
        <dbReference type="SAM" id="MobiDB-lite"/>
    </source>
</evidence>
<evidence type="ECO:0000313" key="3">
    <source>
        <dbReference type="Proteomes" id="UP000011717"/>
    </source>
</evidence>
<name>M2T958_9SPHN</name>
<dbReference type="Proteomes" id="UP000011717">
    <property type="component" value="Unassembled WGS sequence"/>
</dbReference>
<keyword evidence="3" id="KW-1185">Reference proteome</keyword>
<feature type="region of interest" description="Disordered" evidence="1">
    <location>
        <begin position="1"/>
        <end position="35"/>
    </location>
</feature>
<gene>
    <name evidence="2" type="ORF">C725_1667</name>
</gene>
<dbReference type="RefSeq" id="WP_008601790.1">
    <property type="nucleotide sequence ID" value="NZ_AMRV01000004.1"/>
</dbReference>
<feature type="region of interest" description="Disordered" evidence="1">
    <location>
        <begin position="64"/>
        <end position="91"/>
    </location>
</feature>
<comment type="caution">
    <text evidence="2">The sequence shown here is derived from an EMBL/GenBank/DDBJ whole genome shotgun (WGS) entry which is preliminary data.</text>
</comment>
<dbReference type="EMBL" id="AMRV01000004">
    <property type="protein sequence ID" value="EMD83069.1"/>
    <property type="molecule type" value="Genomic_DNA"/>
</dbReference>
<organism evidence="2 3">
    <name type="scientific">Pacificimonas flava</name>
    <dbReference type="NCBI Taxonomy" id="1234595"/>
    <lineage>
        <taxon>Bacteria</taxon>
        <taxon>Pseudomonadati</taxon>
        <taxon>Pseudomonadota</taxon>
        <taxon>Alphaproteobacteria</taxon>
        <taxon>Sphingomonadales</taxon>
        <taxon>Sphingosinicellaceae</taxon>
        <taxon>Pacificimonas</taxon>
    </lineage>
</organism>
<proteinExistence type="predicted"/>
<sequence>MISAYSAAIPRRDAGPDDAAPADAGLPAPVPGTPEFDAILDRGRLTPEERLAVTLACGGTERDAGLAFAPDVPTDGEAGGAGAEASAAPHGGSVFVGDPREIYADPADYAPVRMQPRRDGWAPEVQRHFLSVLAETGCVSHACRAVGRSRSSAYALRARADAAAFSDAWDAALRQACHALTDTLWERAMEGQEEVVTGADGEVKAVRRRHDNRLAMWLLSHHDPVFYGDLRDKPVPPEMRRRGDRLRFAARLNALVRRGLRRGARREVGD</sequence>
<feature type="compositionally biased region" description="Low complexity" evidence="1">
    <location>
        <begin position="17"/>
        <end position="27"/>
    </location>
</feature>
<protein>
    <submittedName>
        <fullName evidence="2">Uncharacterized protein</fullName>
    </submittedName>
</protein>
<accession>M2T958</accession>
<reference evidence="2 3" key="1">
    <citation type="journal article" date="2013" name="Genome Announc.">
        <title>Draft Genome Sequence of Strain JLT2015T, Belonging to the Family Sphingomonadaceae of the Alphaproteobacteria.</title>
        <authorList>
            <person name="Tang K."/>
            <person name="Liu K."/>
            <person name="Li S."/>
            <person name="Jiao N."/>
        </authorList>
    </citation>
    <scope>NUCLEOTIDE SEQUENCE [LARGE SCALE GENOMIC DNA]</scope>
    <source>
        <strain evidence="2 3">JLT2015</strain>
    </source>
</reference>